<reference evidence="2" key="1">
    <citation type="journal article" date="2023" name="G3 (Bethesda)">
        <title>A reference genome for the long-term kleptoplast-retaining sea slug Elysia crispata morphotype clarki.</title>
        <authorList>
            <person name="Eastman K.E."/>
            <person name="Pendleton A.L."/>
            <person name="Shaikh M.A."/>
            <person name="Suttiyut T."/>
            <person name="Ogas R."/>
            <person name="Tomko P."/>
            <person name="Gavelis G."/>
            <person name="Widhalm J.R."/>
            <person name="Wisecaver J.H."/>
        </authorList>
    </citation>
    <scope>NUCLEOTIDE SEQUENCE</scope>
    <source>
        <strain evidence="2">ECLA1</strain>
    </source>
</reference>
<dbReference type="Proteomes" id="UP001283361">
    <property type="component" value="Unassembled WGS sequence"/>
</dbReference>
<gene>
    <name evidence="2" type="ORF">RRG08_047692</name>
</gene>
<evidence type="ECO:0000313" key="2">
    <source>
        <dbReference type="EMBL" id="KAK3801616.1"/>
    </source>
</evidence>
<comment type="caution">
    <text evidence="2">The sequence shown here is derived from an EMBL/GenBank/DDBJ whole genome shotgun (WGS) entry which is preliminary data.</text>
</comment>
<evidence type="ECO:0000313" key="3">
    <source>
        <dbReference type="Proteomes" id="UP001283361"/>
    </source>
</evidence>
<sequence length="89" mass="9970">MKKECRLILKQCAGYGKPSTPPEDSLPPKPLSEVPTMVVPPPDGLKRLVKFPTLDRMHLMDLFVLADKDKSWSTSREELLNAATSVIHQ</sequence>
<feature type="compositionally biased region" description="Pro residues" evidence="1">
    <location>
        <begin position="19"/>
        <end position="30"/>
    </location>
</feature>
<proteinExistence type="predicted"/>
<dbReference type="EMBL" id="JAWDGP010000291">
    <property type="protein sequence ID" value="KAK3801616.1"/>
    <property type="molecule type" value="Genomic_DNA"/>
</dbReference>
<accession>A0AAE1EBP7</accession>
<evidence type="ECO:0000256" key="1">
    <source>
        <dbReference type="SAM" id="MobiDB-lite"/>
    </source>
</evidence>
<dbReference type="AlphaFoldDB" id="A0AAE1EBP7"/>
<feature type="region of interest" description="Disordered" evidence="1">
    <location>
        <begin position="15"/>
        <end position="38"/>
    </location>
</feature>
<organism evidence="2 3">
    <name type="scientific">Elysia crispata</name>
    <name type="common">lettuce slug</name>
    <dbReference type="NCBI Taxonomy" id="231223"/>
    <lineage>
        <taxon>Eukaryota</taxon>
        <taxon>Metazoa</taxon>
        <taxon>Spiralia</taxon>
        <taxon>Lophotrochozoa</taxon>
        <taxon>Mollusca</taxon>
        <taxon>Gastropoda</taxon>
        <taxon>Heterobranchia</taxon>
        <taxon>Euthyneura</taxon>
        <taxon>Panpulmonata</taxon>
        <taxon>Sacoglossa</taxon>
        <taxon>Placobranchoidea</taxon>
        <taxon>Plakobranchidae</taxon>
        <taxon>Elysia</taxon>
    </lineage>
</organism>
<keyword evidence="3" id="KW-1185">Reference proteome</keyword>
<name>A0AAE1EBP7_9GAST</name>
<protein>
    <submittedName>
        <fullName evidence="2">Uncharacterized protein</fullName>
    </submittedName>
</protein>